<dbReference type="RefSeq" id="WP_152123941.1">
    <property type="nucleotide sequence ID" value="NZ_WELI01000003.1"/>
</dbReference>
<evidence type="ECO:0000313" key="11">
    <source>
        <dbReference type="Proteomes" id="UP000488299"/>
    </source>
</evidence>
<keyword evidence="3" id="KW-0597">Phosphoprotein</keyword>
<dbReference type="Pfam" id="PF08447">
    <property type="entry name" value="PAS_3"/>
    <property type="match status" value="2"/>
</dbReference>
<dbReference type="PANTHER" id="PTHR43304">
    <property type="entry name" value="PHYTOCHROME-LIKE PROTEIN CPH1"/>
    <property type="match status" value="1"/>
</dbReference>
<evidence type="ECO:0000256" key="1">
    <source>
        <dbReference type="ARBA" id="ARBA00000085"/>
    </source>
</evidence>
<comment type="catalytic activity">
    <reaction evidence="1">
        <text>ATP + protein L-histidine = ADP + protein N-phospho-L-histidine.</text>
        <dbReference type="EC" id="2.7.13.3"/>
    </reaction>
</comment>
<evidence type="ECO:0000256" key="5">
    <source>
        <dbReference type="ARBA" id="ARBA00022777"/>
    </source>
</evidence>
<feature type="domain" description="PAS" evidence="8">
    <location>
        <begin position="271"/>
        <end position="341"/>
    </location>
</feature>
<comment type="caution">
    <text evidence="10">The sequence shown here is derived from an EMBL/GenBank/DDBJ whole genome shotgun (WGS) entry which is preliminary data.</text>
</comment>
<dbReference type="Gene3D" id="3.30.565.10">
    <property type="entry name" value="Histidine kinase-like ATPase, C-terminal domain"/>
    <property type="match status" value="1"/>
</dbReference>
<keyword evidence="11" id="KW-1185">Reference proteome</keyword>
<evidence type="ECO:0000256" key="2">
    <source>
        <dbReference type="ARBA" id="ARBA00012438"/>
    </source>
</evidence>
<feature type="domain" description="Histidine kinase" evidence="7">
    <location>
        <begin position="425"/>
        <end position="657"/>
    </location>
</feature>
<dbReference type="Gene3D" id="3.30.450.20">
    <property type="entry name" value="PAS domain"/>
    <property type="match status" value="3"/>
</dbReference>
<dbReference type="InterPro" id="IPR003661">
    <property type="entry name" value="HisK_dim/P_dom"/>
</dbReference>
<dbReference type="InterPro" id="IPR005467">
    <property type="entry name" value="His_kinase_dom"/>
</dbReference>
<name>A0A7J5U096_9BACT</name>
<evidence type="ECO:0000256" key="6">
    <source>
        <dbReference type="SAM" id="Coils"/>
    </source>
</evidence>
<evidence type="ECO:0000259" key="8">
    <source>
        <dbReference type="PROSITE" id="PS50112"/>
    </source>
</evidence>
<feature type="domain" description="PAC" evidence="9">
    <location>
        <begin position="344"/>
        <end position="396"/>
    </location>
</feature>
<dbReference type="EMBL" id="WELI01000003">
    <property type="protein sequence ID" value="KAB7730951.1"/>
    <property type="molecule type" value="Genomic_DNA"/>
</dbReference>
<dbReference type="Gene3D" id="1.10.287.130">
    <property type="match status" value="1"/>
</dbReference>
<organism evidence="10 11">
    <name type="scientific">Rudanella paleaurantiibacter</name>
    <dbReference type="NCBI Taxonomy" id="2614655"/>
    <lineage>
        <taxon>Bacteria</taxon>
        <taxon>Pseudomonadati</taxon>
        <taxon>Bacteroidota</taxon>
        <taxon>Cytophagia</taxon>
        <taxon>Cytophagales</taxon>
        <taxon>Cytophagaceae</taxon>
        <taxon>Rudanella</taxon>
    </lineage>
</organism>
<dbReference type="CDD" id="cd00130">
    <property type="entry name" value="PAS"/>
    <property type="match status" value="3"/>
</dbReference>
<dbReference type="Pfam" id="PF00512">
    <property type="entry name" value="HisKA"/>
    <property type="match status" value="1"/>
</dbReference>
<evidence type="ECO:0000256" key="3">
    <source>
        <dbReference type="ARBA" id="ARBA00022553"/>
    </source>
</evidence>
<dbReference type="InterPro" id="IPR000700">
    <property type="entry name" value="PAS-assoc_C"/>
</dbReference>
<dbReference type="InterPro" id="IPR000014">
    <property type="entry name" value="PAS"/>
</dbReference>
<dbReference type="EC" id="2.7.13.3" evidence="2"/>
<dbReference type="InterPro" id="IPR052162">
    <property type="entry name" value="Sensor_kinase/Photoreceptor"/>
</dbReference>
<dbReference type="GO" id="GO:0000155">
    <property type="term" value="F:phosphorelay sensor kinase activity"/>
    <property type="evidence" value="ECO:0007669"/>
    <property type="project" value="InterPro"/>
</dbReference>
<dbReference type="AlphaFoldDB" id="A0A7J5U096"/>
<keyword evidence="5" id="KW-0418">Kinase</keyword>
<dbReference type="Pfam" id="PF08448">
    <property type="entry name" value="PAS_4"/>
    <property type="match status" value="1"/>
</dbReference>
<dbReference type="NCBIfam" id="TIGR00229">
    <property type="entry name" value="sensory_box"/>
    <property type="match status" value="2"/>
</dbReference>
<dbReference type="SUPFAM" id="SSF55874">
    <property type="entry name" value="ATPase domain of HSP90 chaperone/DNA topoisomerase II/histidine kinase"/>
    <property type="match status" value="1"/>
</dbReference>
<accession>A0A7J5U096</accession>
<feature type="domain" description="PAC" evidence="9">
    <location>
        <begin position="218"/>
        <end position="270"/>
    </location>
</feature>
<reference evidence="10 11" key="1">
    <citation type="submission" date="2019-10" db="EMBL/GenBank/DDBJ databases">
        <title>Rudanella paleaurantiibacter sp. nov., isolated from sludge.</title>
        <authorList>
            <person name="Xu S.Q."/>
        </authorList>
    </citation>
    <scope>NUCLEOTIDE SEQUENCE [LARGE SCALE GENOMIC DNA]</scope>
    <source>
        <strain evidence="10 11">HX-22-17</strain>
    </source>
</reference>
<dbReference type="InterPro" id="IPR036097">
    <property type="entry name" value="HisK_dim/P_sf"/>
</dbReference>
<dbReference type="CDD" id="cd00082">
    <property type="entry name" value="HisKA"/>
    <property type="match status" value="1"/>
</dbReference>
<dbReference type="SUPFAM" id="SSF47384">
    <property type="entry name" value="Homodimeric domain of signal transducing histidine kinase"/>
    <property type="match status" value="1"/>
</dbReference>
<evidence type="ECO:0000313" key="10">
    <source>
        <dbReference type="EMBL" id="KAB7730951.1"/>
    </source>
</evidence>
<dbReference type="PROSITE" id="PS50109">
    <property type="entry name" value="HIS_KIN"/>
    <property type="match status" value="1"/>
</dbReference>
<dbReference type="InterPro" id="IPR036890">
    <property type="entry name" value="HATPase_C_sf"/>
</dbReference>
<dbReference type="SMART" id="SM00086">
    <property type="entry name" value="PAC"/>
    <property type="match status" value="3"/>
</dbReference>
<gene>
    <name evidence="10" type="ORF">F5984_08960</name>
</gene>
<dbReference type="PROSITE" id="PS50113">
    <property type="entry name" value="PAC"/>
    <property type="match status" value="2"/>
</dbReference>
<dbReference type="PANTHER" id="PTHR43304:SF1">
    <property type="entry name" value="PAC DOMAIN-CONTAINING PROTEIN"/>
    <property type="match status" value="1"/>
</dbReference>
<dbReference type="PROSITE" id="PS50112">
    <property type="entry name" value="PAS"/>
    <property type="match status" value="1"/>
</dbReference>
<dbReference type="SUPFAM" id="SSF55785">
    <property type="entry name" value="PYP-like sensor domain (PAS domain)"/>
    <property type="match status" value="3"/>
</dbReference>
<dbReference type="InterPro" id="IPR001610">
    <property type="entry name" value="PAC"/>
</dbReference>
<keyword evidence="4" id="KW-0808">Transferase</keyword>
<sequence length="657" mass="74258">MPDSILHIESNENGPRLNRLLASVFMQVPSAMAVVQWPELTFVFANPRYQTLFRRSSEQLNGRSIKEVWPESSAYAIDRVGESGKPLTIAEYPIEVQGSDGGYRVLYYQFVFQPIAVEGDTPTHLVIQATDVSEQVYARQQLEQSQDRFGAAIAAVQGTLWTNNPRGEMEGAQPGWAALTGQSYDEYQGYGWSRVVHPDDALPTIRAWNEAVQERRMFVFEHRVRAKGGRWGQFTIRAIPLFDREGAIREWVGVHTDVTQQRQAEAALRESEERFRIMADATPTLVWTCNPDGSFKYVNPQVLAYLGMSETQVFPLSYTDLLHPDERESVGLAFRQAIQTLQPYTLEHRLRKQDGSYRWFLAQGAPSQYPNGELFAYVGSWIDIHEQKLSAERLEQEVADRTRELVKLNRALERSNEYLQQFAYVASHDLQEPLRKIQYFGGHVLEQYGQLLPAPAQDLLRRMQNASVRMANLIRDLLAYSKLSTQSLSAQPQNFESVALKEVVAEVLNDLELTIQARKAQIDVGELPTVLADRTQMQQLLSNLMGNALKYTRPGTDPAVQIGSRLVEAHASHLPASLSQSDKPYWEIWVTDNGIGFQEKYLDKLFQMFGRLHGRSQYEGSGIGLATCKRVAENHNGAITARSEPGQGATFLVYLPG</sequence>
<dbReference type="InterPro" id="IPR003594">
    <property type="entry name" value="HATPase_dom"/>
</dbReference>
<dbReference type="SMART" id="SM00387">
    <property type="entry name" value="HATPase_c"/>
    <property type="match status" value="1"/>
</dbReference>
<proteinExistence type="predicted"/>
<evidence type="ECO:0000256" key="4">
    <source>
        <dbReference type="ARBA" id="ARBA00022679"/>
    </source>
</evidence>
<dbReference type="InterPro" id="IPR004358">
    <property type="entry name" value="Sig_transdc_His_kin-like_C"/>
</dbReference>
<dbReference type="InterPro" id="IPR013656">
    <property type="entry name" value="PAS_4"/>
</dbReference>
<keyword evidence="6" id="KW-0175">Coiled coil</keyword>
<dbReference type="SMART" id="SM00091">
    <property type="entry name" value="PAS"/>
    <property type="match status" value="3"/>
</dbReference>
<dbReference type="SMART" id="SM00388">
    <property type="entry name" value="HisKA"/>
    <property type="match status" value="1"/>
</dbReference>
<dbReference type="Pfam" id="PF02518">
    <property type="entry name" value="HATPase_c"/>
    <property type="match status" value="1"/>
</dbReference>
<dbReference type="FunFam" id="3.30.450.20:FF:000099">
    <property type="entry name" value="Sensory box sensor histidine kinase"/>
    <property type="match status" value="1"/>
</dbReference>
<dbReference type="InterPro" id="IPR013655">
    <property type="entry name" value="PAS_fold_3"/>
</dbReference>
<feature type="coiled-coil region" evidence="6">
    <location>
        <begin position="384"/>
        <end position="411"/>
    </location>
</feature>
<dbReference type="InterPro" id="IPR035965">
    <property type="entry name" value="PAS-like_dom_sf"/>
</dbReference>
<dbReference type="FunFam" id="3.30.565.10:FF:000006">
    <property type="entry name" value="Sensor histidine kinase WalK"/>
    <property type="match status" value="1"/>
</dbReference>
<evidence type="ECO:0000259" key="9">
    <source>
        <dbReference type="PROSITE" id="PS50113"/>
    </source>
</evidence>
<dbReference type="PRINTS" id="PR00344">
    <property type="entry name" value="BCTRLSENSOR"/>
</dbReference>
<evidence type="ECO:0000259" key="7">
    <source>
        <dbReference type="PROSITE" id="PS50109"/>
    </source>
</evidence>
<protein>
    <recommendedName>
        <fullName evidence="2">histidine kinase</fullName>
        <ecNumber evidence="2">2.7.13.3</ecNumber>
    </recommendedName>
</protein>
<dbReference type="Proteomes" id="UP000488299">
    <property type="component" value="Unassembled WGS sequence"/>
</dbReference>